<sequence length="124" mass="13965">MSLYLFPYSIQTTSPTMRVVCHPLKNILPSFWWTISIEILVDRGPSRLKNIANAPQKSKGKGASSSSTPKVPPPKKTESKRLHQLIDEDNEDDEEMEAEFGVSEDDEEDVELGIDVDDDEEDSE</sequence>
<gene>
    <name evidence="2" type="ORF">E3N88_08789</name>
</gene>
<feature type="compositionally biased region" description="Acidic residues" evidence="1">
    <location>
        <begin position="87"/>
        <end position="124"/>
    </location>
</feature>
<name>A0A5N6PJI3_9ASTR</name>
<proteinExistence type="predicted"/>
<comment type="caution">
    <text evidence="2">The sequence shown here is derived from an EMBL/GenBank/DDBJ whole genome shotgun (WGS) entry which is preliminary data.</text>
</comment>
<feature type="region of interest" description="Disordered" evidence="1">
    <location>
        <begin position="50"/>
        <end position="124"/>
    </location>
</feature>
<protein>
    <submittedName>
        <fullName evidence="2">Uncharacterized protein</fullName>
    </submittedName>
</protein>
<dbReference type="AlphaFoldDB" id="A0A5N6PJI3"/>
<dbReference type="Proteomes" id="UP000326396">
    <property type="component" value="Linkage Group LG12"/>
</dbReference>
<keyword evidence="3" id="KW-1185">Reference proteome</keyword>
<dbReference type="EMBL" id="SZYD01000004">
    <property type="protein sequence ID" value="KAD6454083.1"/>
    <property type="molecule type" value="Genomic_DNA"/>
</dbReference>
<evidence type="ECO:0000313" key="3">
    <source>
        <dbReference type="Proteomes" id="UP000326396"/>
    </source>
</evidence>
<reference evidence="2 3" key="1">
    <citation type="submission" date="2019-05" db="EMBL/GenBank/DDBJ databases">
        <title>Mikania micrantha, genome provides insights into the molecular mechanism of rapid growth.</title>
        <authorList>
            <person name="Liu B."/>
        </authorList>
    </citation>
    <scope>NUCLEOTIDE SEQUENCE [LARGE SCALE GENOMIC DNA]</scope>
    <source>
        <strain evidence="2">NLD-2019</strain>
        <tissue evidence="2">Leaf</tissue>
    </source>
</reference>
<evidence type="ECO:0000313" key="2">
    <source>
        <dbReference type="EMBL" id="KAD6454083.1"/>
    </source>
</evidence>
<evidence type="ECO:0000256" key="1">
    <source>
        <dbReference type="SAM" id="MobiDB-lite"/>
    </source>
</evidence>
<accession>A0A5N6PJI3</accession>
<organism evidence="2 3">
    <name type="scientific">Mikania micrantha</name>
    <name type="common">bitter vine</name>
    <dbReference type="NCBI Taxonomy" id="192012"/>
    <lineage>
        <taxon>Eukaryota</taxon>
        <taxon>Viridiplantae</taxon>
        <taxon>Streptophyta</taxon>
        <taxon>Embryophyta</taxon>
        <taxon>Tracheophyta</taxon>
        <taxon>Spermatophyta</taxon>
        <taxon>Magnoliopsida</taxon>
        <taxon>eudicotyledons</taxon>
        <taxon>Gunneridae</taxon>
        <taxon>Pentapetalae</taxon>
        <taxon>asterids</taxon>
        <taxon>campanulids</taxon>
        <taxon>Asterales</taxon>
        <taxon>Asteraceae</taxon>
        <taxon>Asteroideae</taxon>
        <taxon>Heliantheae alliance</taxon>
        <taxon>Eupatorieae</taxon>
        <taxon>Mikania</taxon>
    </lineage>
</organism>
<feature type="compositionally biased region" description="Basic and acidic residues" evidence="1">
    <location>
        <begin position="75"/>
        <end position="86"/>
    </location>
</feature>